<keyword evidence="2" id="KW-0732">Signal</keyword>
<sequence length="1133" mass="114797">MRLDGSSMGHSIGLSSLSSWLLLSSCFLPIIYAVDKPRKSARAYSSPSSSSNSLDGSSSGGRSNAFNDNFDTAYDSMNLNNQGSSQRIRISLPNPPRPPRPPMPMKAPKMGNFENDPNRMPNMPRPPAPPAGFGPMDIEFNFPSYEPSVDDSFFDSDSGFGNTGYNSGFGSGNTNHRGSYSNNNNANSNSNSNSGSGGGGGGGSSYSMRTKYAGTYYNRSSGGNSSTTPRTATLSSTQYATSTTAAYGGAGGVGGVTGSTTTTVAPGSLLPCSPSSDPSITGGRCVNTAALSTLCKTPFAAAPSTNCQTGERCCFSRAVTPAPTPATVTAATPTATTSANATPSSTTPRTIPEGTACSPLTNPTVTNGRCITTNVVSTQCVGQQLAKSNQCAASQFCCFRAPQAVGGAGAVPAGNRLTVEVSIPSESAASISASSKGSCRPASNPSANGQCIEADNLASLCKGRQASKSADCASQEWCCILNQDDSTRLHVSAAAQSASTSDSATCRVATNPSASGHCIGLQNLASSCRGHQASKSSDCGPQEWCCIDDEPSANRVVAGVVPDLQPALTASADGGTCRPKTNLSATGQCISSENVASQCASRQASRSDDCNTQSWCCVSGPASGTCRPASNPSASGQCVPTAILSSQCSGRTASKSVDCASDQWCCISSPPNSEGSTSTTTTQLPPASSTQGSSGGSSTQSTSSSTTQATAGSTTQSTGGAGGNTCRPATNPSASGQCFPTASLSSQCSGRSASKSTDCSSDQWCCINPATLPGTVPVGTACTPRSNPAARGTCLATSSLANDCKGRPAAKSDNCGGDQWCCFAQGAASANKEANVEVKITIDGSANAAGQSSNAVLAGPSITQGAQCTPNDNPNVKNGKCLTMRELSQQCVDQKASASTDCAFGRFCCYSDNEVGGGSNQAAVDLPPSSAPSVSVQVNKEASSAAAASDGPSVVISTASASSASSTNKEGSSSVVISTSSATSGTTKTCSPNSNQAIKNGACMTIRELRISCIEQKASPSSDCDLGSWCCFSEDNAVVPPPQANTQVKIEVQAPAVDNTVAAVSDTAQCVPNSKPDISNGVCLPTKDLRTRCKNQRVSKSPQCKLGQWCCFNDSGAPVQLTLNEFSRNINTL</sequence>
<dbReference type="Proteomes" id="UP000186922">
    <property type="component" value="Unassembled WGS sequence"/>
</dbReference>
<feature type="region of interest" description="Disordered" evidence="1">
    <location>
        <begin position="671"/>
        <end position="726"/>
    </location>
</feature>
<dbReference type="STRING" id="947166.A0A1D1V309"/>
<feature type="signal peptide" evidence="2">
    <location>
        <begin position="1"/>
        <end position="33"/>
    </location>
</feature>
<feature type="compositionally biased region" description="Polar residues" evidence="1">
    <location>
        <begin position="64"/>
        <end position="88"/>
    </location>
</feature>
<proteinExistence type="predicted"/>
<protein>
    <recommendedName>
        <fullName evidence="5">WAP domain-containing protein</fullName>
    </recommendedName>
</protein>
<feature type="compositionally biased region" description="Low complexity" evidence="1">
    <location>
        <begin position="178"/>
        <end position="194"/>
    </location>
</feature>
<feature type="compositionally biased region" description="Pro residues" evidence="1">
    <location>
        <begin position="93"/>
        <end position="105"/>
    </location>
</feature>
<organism evidence="3 4">
    <name type="scientific">Ramazzottius varieornatus</name>
    <name type="common">Water bear</name>
    <name type="synonym">Tardigrade</name>
    <dbReference type="NCBI Taxonomy" id="947166"/>
    <lineage>
        <taxon>Eukaryota</taxon>
        <taxon>Metazoa</taxon>
        <taxon>Ecdysozoa</taxon>
        <taxon>Tardigrada</taxon>
        <taxon>Eutardigrada</taxon>
        <taxon>Parachela</taxon>
        <taxon>Hypsibioidea</taxon>
        <taxon>Ramazzottiidae</taxon>
        <taxon>Ramazzottius</taxon>
    </lineage>
</organism>
<gene>
    <name evidence="3" type="primary">RvY_06142-1</name>
    <name evidence="3" type="synonym">RvY_06142.1</name>
    <name evidence="3" type="ORF">RvY_06142</name>
</gene>
<keyword evidence="4" id="KW-1185">Reference proteome</keyword>
<feature type="compositionally biased region" description="Low complexity" evidence="1">
    <location>
        <begin position="45"/>
        <end position="63"/>
    </location>
</feature>
<comment type="caution">
    <text evidence="3">The sequence shown here is derived from an EMBL/GenBank/DDBJ whole genome shotgun (WGS) entry which is preliminary data.</text>
</comment>
<feature type="compositionally biased region" description="Low complexity" evidence="1">
    <location>
        <begin position="687"/>
        <end position="718"/>
    </location>
</feature>
<dbReference type="PROSITE" id="PS51257">
    <property type="entry name" value="PROKAR_LIPOPROTEIN"/>
    <property type="match status" value="1"/>
</dbReference>
<feature type="compositionally biased region" description="Gly residues" evidence="1">
    <location>
        <begin position="195"/>
        <end position="204"/>
    </location>
</feature>
<reference evidence="3 4" key="1">
    <citation type="journal article" date="2016" name="Nat. Commun.">
        <title>Extremotolerant tardigrade genome and improved radiotolerance of human cultured cells by tardigrade-unique protein.</title>
        <authorList>
            <person name="Hashimoto T."/>
            <person name="Horikawa D.D."/>
            <person name="Saito Y."/>
            <person name="Kuwahara H."/>
            <person name="Kozuka-Hata H."/>
            <person name="Shin-I T."/>
            <person name="Minakuchi Y."/>
            <person name="Ohishi K."/>
            <person name="Motoyama A."/>
            <person name="Aizu T."/>
            <person name="Enomoto A."/>
            <person name="Kondo K."/>
            <person name="Tanaka S."/>
            <person name="Hara Y."/>
            <person name="Koshikawa S."/>
            <person name="Sagara H."/>
            <person name="Miura T."/>
            <person name="Yokobori S."/>
            <person name="Miyagawa K."/>
            <person name="Suzuki Y."/>
            <person name="Kubo T."/>
            <person name="Oyama M."/>
            <person name="Kohara Y."/>
            <person name="Fujiyama A."/>
            <person name="Arakawa K."/>
            <person name="Katayama T."/>
            <person name="Toyoda A."/>
            <person name="Kunieda T."/>
        </authorList>
    </citation>
    <scope>NUCLEOTIDE SEQUENCE [LARGE SCALE GENOMIC DNA]</scope>
    <source>
        <strain evidence="3 4">YOKOZUNA-1</strain>
    </source>
</reference>
<evidence type="ECO:0000256" key="1">
    <source>
        <dbReference type="SAM" id="MobiDB-lite"/>
    </source>
</evidence>
<feature type="region of interest" description="Disordered" evidence="1">
    <location>
        <begin position="336"/>
        <end position="360"/>
    </location>
</feature>
<evidence type="ECO:0000313" key="4">
    <source>
        <dbReference type="Proteomes" id="UP000186922"/>
    </source>
</evidence>
<evidence type="ECO:0000256" key="2">
    <source>
        <dbReference type="SAM" id="SignalP"/>
    </source>
</evidence>
<name>A0A1D1V309_RAMVA</name>
<accession>A0A1D1V309</accession>
<feature type="compositionally biased region" description="Polar residues" evidence="1">
    <location>
        <begin position="671"/>
        <end position="686"/>
    </location>
</feature>
<feature type="compositionally biased region" description="Low complexity" evidence="1">
    <location>
        <begin position="336"/>
        <end position="350"/>
    </location>
</feature>
<evidence type="ECO:0008006" key="5">
    <source>
        <dbReference type="Google" id="ProtNLM"/>
    </source>
</evidence>
<evidence type="ECO:0000313" key="3">
    <source>
        <dbReference type="EMBL" id="GAU94352.1"/>
    </source>
</evidence>
<feature type="region of interest" description="Disordered" evidence="1">
    <location>
        <begin position="174"/>
        <end position="204"/>
    </location>
</feature>
<dbReference type="EMBL" id="BDGG01000002">
    <property type="protein sequence ID" value="GAU94352.1"/>
    <property type="molecule type" value="Genomic_DNA"/>
</dbReference>
<dbReference type="OrthoDB" id="10637333at2759"/>
<dbReference type="AlphaFoldDB" id="A0A1D1V309"/>
<feature type="chain" id="PRO_5008897978" description="WAP domain-containing protein" evidence="2">
    <location>
        <begin position="34"/>
        <end position="1133"/>
    </location>
</feature>
<feature type="region of interest" description="Disordered" evidence="1">
    <location>
        <begin position="41"/>
        <end position="114"/>
    </location>
</feature>